<keyword evidence="5" id="KW-0648">Protein biosynthesis</keyword>
<dbReference type="PANTHER" id="PTHR21641">
    <property type="entry name" value="TRANSLATION INITIATION FACTOR-RELATED"/>
    <property type="match status" value="1"/>
</dbReference>
<dbReference type="SUPFAM" id="SSF50249">
    <property type="entry name" value="Nucleic acid-binding proteins"/>
    <property type="match status" value="1"/>
</dbReference>
<dbReference type="InterPro" id="IPR012340">
    <property type="entry name" value="NA-bd_OB-fold"/>
</dbReference>
<dbReference type="PANTHER" id="PTHR21641:SF0">
    <property type="entry name" value="RNA-BINDING PROTEIN EIF1AD-RELATED"/>
    <property type="match status" value="1"/>
</dbReference>
<proteinExistence type="inferred from homology"/>
<keyword evidence="3" id="KW-0694">RNA-binding</keyword>
<accession>A0AAV4SAZ1</accession>
<dbReference type="GO" id="GO:0005634">
    <property type="term" value="C:nucleus"/>
    <property type="evidence" value="ECO:0007669"/>
    <property type="project" value="TreeGrafter"/>
</dbReference>
<dbReference type="EMBL" id="BPLR01009279">
    <property type="protein sequence ID" value="GIY30805.1"/>
    <property type="molecule type" value="Genomic_DNA"/>
</dbReference>
<keyword evidence="9" id="KW-1185">Reference proteome</keyword>
<dbReference type="GO" id="GO:0003743">
    <property type="term" value="F:translation initiation factor activity"/>
    <property type="evidence" value="ECO:0007669"/>
    <property type="project" value="UniProtKB-UniRule"/>
</dbReference>
<dbReference type="AlphaFoldDB" id="A0AAV4SAZ1"/>
<evidence type="ECO:0000313" key="8">
    <source>
        <dbReference type="EMBL" id="GIY30805.1"/>
    </source>
</evidence>
<dbReference type="InterPro" id="IPR001253">
    <property type="entry name" value="TIF_eIF-1A"/>
</dbReference>
<dbReference type="Gene3D" id="2.40.50.140">
    <property type="entry name" value="Nucleic acid-binding proteins"/>
    <property type="match status" value="1"/>
</dbReference>
<evidence type="ECO:0000313" key="9">
    <source>
        <dbReference type="Proteomes" id="UP001054945"/>
    </source>
</evidence>
<dbReference type="SMART" id="SM00652">
    <property type="entry name" value="eIF1a"/>
    <property type="match status" value="1"/>
</dbReference>
<evidence type="ECO:0000259" key="7">
    <source>
        <dbReference type="PROSITE" id="PS50832"/>
    </source>
</evidence>
<reference evidence="8 9" key="1">
    <citation type="submission" date="2021-06" db="EMBL/GenBank/DDBJ databases">
        <title>Caerostris extrusa draft genome.</title>
        <authorList>
            <person name="Kono N."/>
            <person name="Arakawa K."/>
        </authorList>
    </citation>
    <scope>NUCLEOTIDE SEQUENCE [LARGE SCALE GENOMIC DNA]</scope>
</reference>
<evidence type="ECO:0000256" key="4">
    <source>
        <dbReference type="ARBA" id="ARBA00031998"/>
    </source>
</evidence>
<feature type="region of interest" description="Disordered" evidence="6">
    <location>
        <begin position="137"/>
        <end position="166"/>
    </location>
</feature>
<comment type="caution">
    <text evidence="8">The sequence shown here is derived from an EMBL/GenBank/DDBJ whole genome shotgun (WGS) entry which is preliminary data.</text>
</comment>
<keyword evidence="5" id="KW-0396">Initiation factor</keyword>
<evidence type="ECO:0000256" key="3">
    <source>
        <dbReference type="ARBA" id="ARBA00022884"/>
    </source>
</evidence>
<name>A0AAV4SAZ1_CAEEX</name>
<feature type="compositionally biased region" description="Acidic residues" evidence="6">
    <location>
        <begin position="144"/>
        <end position="154"/>
    </location>
</feature>
<sequence>MSCAAKKKHLKKEILGSYEIPTNEQKIVQVVRACGNYLYEVISSEEETFLASMPSKFRNKIFVKRGEFIVVNPIPEGGKVKGEISEVLFKNHIQYLKNQGVWPKKFSDKYSEELESHSEDSDDDLFVNTNRINVNNEAYSSTSEESDDDDEEEEEKRRGKRLRQLHTPGYSHAGMNATVNSFLVMCHFQKFGGSIRMALGLRRTSSHWILQCVGVPDQARNIVLLARGSNAETY</sequence>
<dbReference type="InterPro" id="IPR006196">
    <property type="entry name" value="RNA-binding_domain_S1_IF1"/>
</dbReference>
<dbReference type="GO" id="GO:0003723">
    <property type="term" value="F:RNA binding"/>
    <property type="evidence" value="ECO:0007669"/>
    <property type="project" value="UniProtKB-KW"/>
</dbReference>
<dbReference type="PROSITE" id="PS50832">
    <property type="entry name" value="S1_IF1_TYPE"/>
    <property type="match status" value="1"/>
</dbReference>
<dbReference type="InterPro" id="IPR039294">
    <property type="entry name" value="EIF1AD"/>
</dbReference>
<evidence type="ECO:0000256" key="6">
    <source>
        <dbReference type="SAM" id="MobiDB-lite"/>
    </source>
</evidence>
<gene>
    <name evidence="8" type="primary">eif1ad</name>
    <name evidence="8" type="ORF">CEXT_652172</name>
</gene>
<organism evidence="8 9">
    <name type="scientific">Caerostris extrusa</name>
    <name type="common">Bark spider</name>
    <name type="synonym">Caerostris bankana</name>
    <dbReference type="NCBI Taxonomy" id="172846"/>
    <lineage>
        <taxon>Eukaryota</taxon>
        <taxon>Metazoa</taxon>
        <taxon>Ecdysozoa</taxon>
        <taxon>Arthropoda</taxon>
        <taxon>Chelicerata</taxon>
        <taxon>Arachnida</taxon>
        <taxon>Araneae</taxon>
        <taxon>Araneomorphae</taxon>
        <taxon>Entelegynae</taxon>
        <taxon>Araneoidea</taxon>
        <taxon>Araneidae</taxon>
        <taxon>Caerostris</taxon>
    </lineage>
</organism>
<comment type="similarity">
    <text evidence="1">Belongs to the EIF1AD family.</text>
</comment>
<evidence type="ECO:0000256" key="2">
    <source>
        <dbReference type="ARBA" id="ARBA00020989"/>
    </source>
</evidence>
<protein>
    <recommendedName>
        <fullName evidence="2">Probable RNA-binding protein EIF1AD</fullName>
    </recommendedName>
    <alternativeName>
        <fullName evidence="4">Eukaryotic translation initiation factor 1A domain-containing protein</fullName>
    </alternativeName>
</protein>
<evidence type="ECO:0000256" key="1">
    <source>
        <dbReference type="ARBA" id="ARBA00007340"/>
    </source>
</evidence>
<feature type="domain" description="S1-like" evidence="7">
    <location>
        <begin position="5"/>
        <end position="92"/>
    </location>
</feature>
<dbReference type="Proteomes" id="UP001054945">
    <property type="component" value="Unassembled WGS sequence"/>
</dbReference>
<dbReference type="Pfam" id="PF01176">
    <property type="entry name" value="eIF-1a"/>
    <property type="match status" value="1"/>
</dbReference>
<evidence type="ECO:0000256" key="5">
    <source>
        <dbReference type="PROSITE-ProRule" id="PRU00181"/>
    </source>
</evidence>